<dbReference type="SUPFAM" id="SSF52058">
    <property type="entry name" value="L domain-like"/>
    <property type="match status" value="1"/>
</dbReference>
<comment type="caution">
    <text evidence="6">The sequence shown here is derived from an EMBL/GenBank/DDBJ whole genome shotgun (WGS) entry which is preliminary data.</text>
</comment>
<accession>A0ABU6VI32</accession>
<dbReference type="PROSITE" id="PS50104">
    <property type="entry name" value="TIR"/>
    <property type="match status" value="1"/>
</dbReference>
<dbReference type="SUPFAM" id="SSF46785">
    <property type="entry name" value="Winged helix' DNA-binding domain"/>
    <property type="match status" value="1"/>
</dbReference>
<dbReference type="SUPFAM" id="SSF52540">
    <property type="entry name" value="P-loop containing nucleoside triphosphate hydrolases"/>
    <property type="match status" value="1"/>
</dbReference>
<dbReference type="Pfam" id="PF00931">
    <property type="entry name" value="NB-ARC"/>
    <property type="match status" value="1"/>
</dbReference>
<dbReference type="InterPro" id="IPR035897">
    <property type="entry name" value="Toll_tir_struct_dom_sf"/>
</dbReference>
<dbReference type="Proteomes" id="UP001341840">
    <property type="component" value="Unassembled WGS sequence"/>
</dbReference>
<dbReference type="PANTHER" id="PTHR11017:SF587">
    <property type="entry name" value="NB-ARC DOMAIN PROTEIN"/>
    <property type="match status" value="1"/>
</dbReference>
<dbReference type="InterPro" id="IPR032675">
    <property type="entry name" value="LRR_dom_sf"/>
</dbReference>
<dbReference type="Pfam" id="PF23286">
    <property type="entry name" value="LRR_13"/>
    <property type="match status" value="1"/>
</dbReference>
<feature type="domain" description="TIR" evidence="5">
    <location>
        <begin position="15"/>
        <end position="181"/>
    </location>
</feature>
<dbReference type="InterPro" id="IPR003593">
    <property type="entry name" value="AAA+_ATPase"/>
</dbReference>
<dbReference type="Gene3D" id="3.40.50.300">
    <property type="entry name" value="P-loop containing nucleotide triphosphate hydrolases"/>
    <property type="match status" value="1"/>
</dbReference>
<feature type="compositionally biased region" description="Basic and acidic residues" evidence="4">
    <location>
        <begin position="1250"/>
        <end position="1261"/>
    </location>
</feature>
<evidence type="ECO:0000313" key="6">
    <source>
        <dbReference type="EMBL" id="MED6172911.1"/>
    </source>
</evidence>
<protein>
    <recommendedName>
        <fullName evidence="5">TIR domain-containing protein</fullName>
    </recommendedName>
</protein>
<keyword evidence="1" id="KW-0433">Leucine-rich repeat</keyword>
<dbReference type="Gene3D" id="3.80.10.10">
    <property type="entry name" value="Ribonuclease Inhibitor"/>
    <property type="match status" value="2"/>
</dbReference>
<dbReference type="Gene3D" id="3.40.50.10140">
    <property type="entry name" value="Toll/interleukin-1 receptor homology (TIR) domain"/>
    <property type="match status" value="1"/>
</dbReference>
<evidence type="ECO:0000256" key="1">
    <source>
        <dbReference type="ARBA" id="ARBA00022614"/>
    </source>
</evidence>
<dbReference type="InterPro" id="IPR042197">
    <property type="entry name" value="Apaf_helical"/>
</dbReference>
<reference evidence="6 7" key="1">
    <citation type="journal article" date="2023" name="Plants (Basel)">
        <title>Bridging the Gap: Combining Genomics and Transcriptomics Approaches to Understand Stylosanthes scabra, an Orphan Legume from the Brazilian Caatinga.</title>
        <authorList>
            <person name="Ferreira-Neto J.R.C."/>
            <person name="da Silva M.D."/>
            <person name="Binneck E."/>
            <person name="de Melo N.F."/>
            <person name="da Silva R.H."/>
            <person name="de Melo A.L.T.M."/>
            <person name="Pandolfi V."/>
            <person name="Bustamante F.O."/>
            <person name="Brasileiro-Vidal A.C."/>
            <person name="Benko-Iseppon A.M."/>
        </authorList>
    </citation>
    <scope>NUCLEOTIDE SEQUENCE [LARGE SCALE GENOMIC DNA]</scope>
    <source>
        <tissue evidence="6">Leaves</tissue>
    </source>
</reference>
<evidence type="ECO:0000256" key="4">
    <source>
        <dbReference type="SAM" id="MobiDB-lite"/>
    </source>
</evidence>
<dbReference type="InterPro" id="IPR044974">
    <property type="entry name" value="Disease_R_plants"/>
</dbReference>
<dbReference type="InterPro" id="IPR002182">
    <property type="entry name" value="NB-ARC"/>
</dbReference>
<proteinExistence type="predicted"/>
<dbReference type="InterPro" id="IPR036390">
    <property type="entry name" value="WH_DNA-bd_sf"/>
</dbReference>
<keyword evidence="2" id="KW-0677">Repeat</keyword>
<dbReference type="PANTHER" id="PTHR11017">
    <property type="entry name" value="LEUCINE-RICH REPEAT-CONTAINING PROTEIN"/>
    <property type="match status" value="1"/>
</dbReference>
<name>A0ABU6VI32_9FABA</name>
<dbReference type="InterPro" id="IPR027417">
    <property type="entry name" value="P-loop_NTPase"/>
</dbReference>
<dbReference type="InterPro" id="IPR058546">
    <property type="entry name" value="RPS4B/Roq1-like_LRR"/>
</dbReference>
<evidence type="ECO:0000259" key="5">
    <source>
        <dbReference type="PROSITE" id="PS50104"/>
    </source>
</evidence>
<gene>
    <name evidence="6" type="ORF">PIB30_054327</name>
</gene>
<dbReference type="InterPro" id="IPR058192">
    <property type="entry name" value="WHD_ROQ1-like"/>
</dbReference>
<keyword evidence="7" id="KW-1185">Reference proteome</keyword>
<feature type="compositionally biased region" description="Acidic residues" evidence="4">
    <location>
        <begin position="1265"/>
        <end position="1282"/>
    </location>
</feature>
<evidence type="ECO:0000256" key="2">
    <source>
        <dbReference type="ARBA" id="ARBA00022737"/>
    </source>
</evidence>
<dbReference type="SMART" id="SM00255">
    <property type="entry name" value="TIR"/>
    <property type="match status" value="1"/>
</dbReference>
<dbReference type="PRINTS" id="PR00364">
    <property type="entry name" value="DISEASERSIST"/>
</dbReference>
<keyword evidence="3" id="KW-0611">Plant defense</keyword>
<feature type="region of interest" description="Disordered" evidence="4">
    <location>
        <begin position="1118"/>
        <end position="1137"/>
    </location>
</feature>
<feature type="region of interest" description="Disordered" evidence="4">
    <location>
        <begin position="1239"/>
        <end position="1282"/>
    </location>
</feature>
<organism evidence="6 7">
    <name type="scientific">Stylosanthes scabra</name>
    <dbReference type="NCBI Taxonomy" id="79078"/>
    <lineage>
        <taxon>Eukaryota</taxon>
        <taxon>Viridiplantae</taxon>
        <taxon>Streptophyta</taxon>
        <taxon>Embryophyta</taxon>
        <taxon>Tracheophyta</taxon>
        <taxon>Spermatophyta</taxon>
        <taxon>Magnoliopsida</taxon>
        <taxon>eudicotyledons</taxon>
        <taxon>Gunneridae</taxon>
        <taxon>Pentapetalae</taxon>
        <taxon>rosids</taxon>
        <taxon>fabids</taxon>
        <taxon>Fabales</taxon>
        <taxon>Fabaceae</taxon>
        <taxon>Papilionoideae</taxon>
        <taxon>50 kb inversion clade</taxon>
        <taxon>dalbergioids sensu lato</taxon>
        <taxon>Dalbergieae</taxon>
        <taxon>Pterocarpus clade</taxon>
        <taxon>Stylosanthes</taxon>
    </lineage>
</organism>
<dbReference type="InterPro" id="IPR000157">
    <property type="entry name" value="TIR_dom"/>
</dbReference>
<dbReference type="Pfam" id="PF01582">
    <property type="entry name" value="TIR"/>
    <property type="match status" value="1"/>
</dbReference>
<dbReference type="EMBL" id="JASCZI010151448">
    <property type="protein sequence ID" value="MED6172911.1"/>
    <property type="molecule type" value="Genomic_DNA"/>
</dbReference>
<dbReference type="SUPFAM" id="SSF52200">
    <property type="entry name" value="Toll/Interleukin receptor TIR domain"/>
    <property type="match status" value="1"/>
</dbReference>
<evidence type="ECO:0000256" key="3">
    <source>
        <dbReference type="ARBA" id="ARBA00022821"/>
    </source>
</evidence>
<dbReference type="Pfam" id="PF23282">
    <property type="entry name" value="WHD_ROQ1"/>
    <property type="match status" value="1"/>
</dbReference>
<dbReference type="Gene3D" id="1.10.8.430">
    <property type="entry name" value="Helical domain of apoptotic protease-activating factors"/>
    <property type="match status" value="1"/>
</dbReference>
<dbReference type="SMART" id="SM00382">
    <property type="entry name" value="AAA"/>
    <property type="match status" value="1"/>
</dbReference>
<sequence length="1282" mass="146589">MAANAAEASETKKINNYDVFLSFRGEDTRHTFTGYLYEALCRKGIKAFMDNENLRIGVAIGPNLVKAIEDSSISIVVFSENYAASKWCLDELVKILECRNEKNQLLVPIFYKVEPSDVRYQRNSYEKAMAAHELRYGCDSEKVKKWRSALFDVSQISGHVLKEGYEFKFIQDIVCKANAKLSSKQLHIDEHMVGLQFRVEEVKSLLDIESTSSTSMVGIYGIGGIGKTTLAKALYNTICNQFEGACFLFDVSKTSNQDKGQVHLQQTLLCELLEEGKIEFSSVEKGISILKDRLAGRRVLVVLDDVDNAEQLRALAGECGWFGCGSRIIITTRNKYLLVAHRVENVYQMKVLSVYESLELFCLNAFKMSSPATNYDHLSTRAIQYAQGLPLALKVIGSNLIDKDFNEWNSALDKYEKNPHRDIQSILRISYDSLESNEKEIFLDIACFFNGQRLEYVKRILDGCEFYPEDGIRILIDRSLITVEDGHVRMHDLIQDMGRDVVKQEAPKDAAERSRLWFREDVLEGSRKIEGIKLDCLEEVNLISSAFEKMKKLRILIVRNTSFSFEPIHLPNHLRLLDWKGYPSKSFQPDFYPKKIAALNLRCSPFVLENPFQKFEHLTYMNFSYCQSITRIPDVSGAKNLKELILNKCKKLVKVDQSVGFLPNLVYLSASGCIQLRSFLPRIFLPSLEFLSFDLCRRLAYFPDVLGTMDKPLKICMKHTAIRELPPSFDNLNGLGYLDMSSCKQLHNLPSNLFMLPNFVTLKIGGCPQLRESFTPLKGHVSRAECWPKLETLHFCNASLSDEDLYGIVHSFPKLRELNVSSNYFVSFGAHIKESINLTTLDVSYCLKLQQIPELPSSVQKVDARHCNSLTTDTSSMLWSQVRTQMNRLEVVMPKADIPEWFDYHGQGDIPIFWAREKFPFVALAFVFEEINYQAVSLHLFIDNEHVDVQSQHHIFNVAEDHVLLCDLRVLFRDEEWKRLDARLRHDNGWKFMQVKCEPDMIPRDWGVYIYSKETNLDDIQFSCPYPASLGLRSLMVGSNLNMIMVSRNEVEEGSTTGTDSSSHLEDLDSIDQEKEASFSESVNATDNSSPHADSCSCCYSAALSAFKKLLGFKVRRQIQGHDERPPTASRSSKPFLRRSSRFMRSSSSRLMFHDELCGPLRSLERQKQNVEETGDRISRLSSRLVMEERTSFELNQRNSGELEYKICEDGDDIDVRNQVPPPFSENLQTVIENLRSFKAPRRKKGMSNGDHDNDDLKWLAETEILSDDEYEEDDGESDTEA</sequence>
<evidence type="ECO:0000313" key="7">
    <source>
        <dbReference type="Proteomes" id="UP001341840"/>
    </source>
</evidence>